<evidence type="ECO:0000256" key="5">
    <source>
        <dbReference type="ARBA" id="ARBA00022723"/>
    </source>
</evidence>
<dbReference type="SUPFAM" id="SSF55486">
    <property type="entry name" value="Metalloproteases ('zincins'), catalytic domain"/>
    <property type="match status" value="1"/>
</dbReference>
<keyword evidence="2 9" id="KW-0690">Ribosome biogenesis</keyword>
<accession>A0ABT9W480</accession>
<keyword evidence="9" id="KW-0963">Cytoplasm</keyword>
<dbReference type="PANTHER" id="PTHR46986:SF1">
    <property type="entry name" value="ENDORIBONUCLEASE YBEY, CHLOROPLASTIC"/>
    <property type="match status" value="1"/>
</dbReference>
<dbReference type="Gene3D" id="3.40.390.30">
    <property type="entry name" value="Metalloproteases ('zincins'), catalytic domain"/>
    <property type="match status" value="1"/>
</dbReference>
<evidence type="ECO:0000256" key="8">
    <source>
        <dbReference type="ARBA" id="ARBA00022833"/>
    </source>
</evidence>
<comment type="similarity">
    <text evidence="1 9">Belongs to the endoribonuclease YbeY family.</text>
</comment>
<keyword evidence="7 9" id="KW-0378">Hydrolase</keyword>
<name>A0ABT9W480_9BACI</name>
<dbReference type="EC" id="3.1.-.-" evidence="9"/>
<keyword evidence="4 9" id="KW-0540">Nuclease</keyword>
<keyword evidence="3 9" id="KW-0698">rRNA processing</keyword>
<dbReference type="HAMAP" id="MF_00009">
    <property type="entry name" value="Endoribonucl_YbeY"/>
    <property type="match status" value="1"/>
</dbReference>
<comment type="cofactor">
    <cofactor evidence="9">
        <name>Zn(2+)</name>
        <dbReference type="ChEBI" id="CHEBI:29105"/>
    </cofactor>
    <text evidence="9">Binds 1 zinc ion.</text>
</comment>
<evidence type="ECO:0000313" key="10">
    <source>
        <dbReference type="EMBL" id="MDQ0168052.1"/>
    </source>
</evidence>
<dbReference type="InterPro" id="IPR020549">
    <property type="entry name" value="YbeY_CS"/>
</dbReference>
<keyword evidence="6 9" id="KW-0255">Endonuclease</keyword>
<dbReference type="PROSITE" id="PS01306">
    <property type="entry name" value="UPF0054"/>
    <property type="match status" value="1"/>
</dbReference>
<dbReference type="PANTHER" id="PTHR46986">
    <property type="entry name" value="ENDORIBONUCLEASE YBEY, CHLOROPLASTIC"/>
    <property type="match status" value="1"/>
</dbReference>
<evidence type="ECO:0000313" key="11">
    <source>
        <dbReference type="Proteomes" id="UP001235840"/>
    </source>
</evidence>
<evidence type="ECO:0000256" key="9">
    <source>
        <dbReference type="HAMAP-Rule" id="MF_00009"/>
    </source>
</evidence>
<keyword evidence="11" id="KW-1185">Reference proteome</keyword>
<reference evidence="10 11" key="1">
    <citation type="submission" date="2023-07" db="EMBL/GenBank/DDBJ databases">
        <title>Genomic Encyclopedia of Type Strains, Phase IV (KMG-IV): sequencing the most valuable type-strain genomes for metagenomic binning, comparative biology and taxonomic classification.</title>
        <authorList>
            <person name="Goeker M."/>
        </authorList>
    </citation>
    <scope>NUCLEOTIDE SEQUENCE [LARGE SCALE GENOMIC DNA]</scope>
    <source>
        <strain evidence="10 11">DSM 12751</strain>
    </source>
</reference>
<evidence type="ECO:0000256" key="1">
    <source>
        <dbReference type="ARBA" id="ARBA00010875"/>
    </source>
</evidence>
<feature type="binding site" evidence="9">
    <location>
        <position position="121"/>
    </location>
    <ligand>
        <name>Zn(2+)</name>
        <dbReference type="ChEBI" id="CHEBI:29105"/>
        <note>catalytic</note>
    </ligand>
</feature>
<dbReference type="EMBL" id="JAUSTY010000023">
    <property type="protein sequence ID" value="MDQ0168052.1"/>
    <property type="molecule type" value="Genomic_DNA"/>
</dbReference>
<feature type="binding site" evidence="9">
    <location>
        <position position="125"/>
    </location>
    <ligand>
        <name>Zn(2+)</name>
        <dbReference type="ChEBI" id="CHEBI:29105"/>
        <note>catalytic</note>
    </ligand>
</feature>
<evidence type="ECO:0000256" key="2">
    <source>
        <dbReference type="ARBA" id="ARBA00022517"/>
    </source>
</evidence>
<proteinExistence type="inferred from homology"/>
<dbReference type="Pfam" id="PF02130">
    <property type="entry name" value="YbeY"/>
    <property type="match status" value="1"/>
</dbReference>
<comment type="subcellular location">
    <subcellularLocation>
        <location evidence="9">Cytoplasm</location>
    </subcellularLocation>
</comment>
<keyword evidence="5 9" id="KW-0479">Metal-binding</keyword>
<comment type="function">
    <text evidence="9">Single strand-specific metallo-endoribonuclease involved in late-stage 70S ribosome quality control and in maturation of the 3' terminus of the 16S rRNA.</text>
</comment>
<dbReference type="NCBIfam" id="TIGR00043">
    <property type="entry name" value="rRNA maturation RNase YbeY"/>
    <property type="match status" value="1"/>
</dbReference>
<dbReference type="InterPro" id="IPR002036">
    <property type="entry name" value="YbeY"/>
</dbReference>
<sequence>MSVSVLFTDENQYGSAELEELLVALIDTAARLEDVQDGEVSISFVNDQEIQEINKTYRMKDQPTDVLSFPMYEADEEEIEVTDLDEPLLLGDIVISIPRAKDQAEEYGHSFERELGFLTIHGFLHLLGYDHGTEQEEKEMFDRQEEILKQHGLIR</sequence>
<dbReference type="RefSeq" id="WP_307397488.1">
    <property type="nucleotide sequence ID" value="NZ_BAAADK010000015.1"/>
</dbReference>
<comment type="caution">
    <text evidence="10">The sequence shown here is derived from an EMBL/GenBank/DDBJ whole genome shotgun (WGS) entry which is preliminary data.</text>
</comment>
<dbReference type="Proteomes" id="UP001235840">
    <property type="component" value="Unassembled WGS sequence"/>
</dbReference>
<evidence type="ECO:0000256" key="3">
    <source>
        <dbReference type="ARBA" id="ARBA00022552"/>
    </source>
</evidence>
<dbReference type="InterPro" id="IPR023091">
    <property type="entry name" value="MetalPrtase_cat_dom_sf_prd"/>
</dbReference>
<gene>
    <name evidence="9" type="primary">ybeY</name>
    <name evidence="10" type="ORF">J2S11_003982</name>
</gene>
<evidence type="ECO:0000256" key="4">
    <source>
        <dbReference type="ARBA" id="ARBA00022722"/>
    </source>
</evidence>
<evidence type="ECO:0000256" key="6">
    <source>
        <dbReference type="ARBA" id="ARBA00022759"/>
    </source>
</evidence>
<protein>
    <recommendedName>
        <fullName evidence="9">Endoribonuclease YbeY</fullName>
        <ecNumber evidence="9">3.1.-.-</ecNumber>
    </recommendedName>
</protein>
<organism evidence="10 11">
    <name type="scientific">Caldalkalibacillus horti</name>
    <dbReference type="NCBI Taxonomy" id="77523"/>
    <lineage>
        <taxon>Bacteria</taxon>
        <taxon>Bacillati</taxon>
        <taxon>Bacillota</taxon>
        <taxon>Bacilli</taxon>
        <taxon>Bacillales</taxon>
        <taxon>Bacillaceae</taxon>
        <taxon>Caldalkalibacillus</taxon>
    </lineage>
</organism>
<feature type="binding site" evidence="9">
    <location>
        <position position="131"/>
    </location>
    <ligand>
        <name>Zn(2+)</name>
        <dbReference type="ChEBI" id="CHEBI:29105"/>
        <note>catalytic</note>
    </ligand>
</feature>
<evidence type="ECO:0000256" key="7">
    <source>
        <dbReference type="ARBA" id="ARBA00022801"/>
    </source>
</evidence>
<keyword evidence="8 9" id="KW-0862">Zinc</keyword>